<evidence type="ECO:0000256" key="2">
    <source>
        <dbReference type="ARBA" id="ARBA00010752"/>
    </source>
</evidence>
<dbReference type="GO" id="GO:0008408">
    <property type="term" value="F:3'-5' exonuclease activity"/>
    <property type="evidence" value="ECO:0007669"/>
    <property type="project" value="InterPro"/>
</dbReference>
<accession>A0AAX3N9X9</accession>
<dbReference type="GO" id="GO:0009360">
    <property type="term" value="C:DNA polymerase III complex"/>
    <property type="evidence" value="ECO:0007669"/>
    <property type="project" value="InterPro"/>
</dbReference>
<evidence type="ECO:0000313" key="14">
    <source>
        <dbReference type="Proteomes" id="UP001222373"/>
    </source>
</evidence>
<reference evidence="13" key="1">
    <citation type="submission" date="2022-11" db="EMBL/GenBank/DDBJ databases">
        <title>Genomic comparisons reveal selection pressure and functional variation between nutritional endosymbionts of cave-adapted and epigean Hawaiian planthoppers.</title>
        <authorList>
            <person name="Gossett J.M."/>
            <person name="Porter M.L."/>
            <person name="Vasquez Y."/>
            <person name="Bennett G.M."/>
            <person name="Chong R.A."/>
        </authorList>
    </citation>
    <scope>NUCLEOTIDE SEQUENCE</scope>
    <source>
        <strain evidence="13">OPOL2</strain>
    </source>
</reference>
<evidence type="ECO:0000256" key="8">
    <source>
        <dbReference type="ARBA" id="ARBA00022932"/>
    </source>
</evidence>
<dbReference type="GO" id="GO:0003887">
    <property type="term" value="F:DNA-directed DNA polymerase activity"/>
    <property type="evidence" value="ECO:0007669"/>
    <property type="project" value="UniProtKB-KW"/>
</dbReference>
<dbReference type="SMART" id="SM00480">
    <property type="entry name" value="POL3Bc"/>
    <property type="match status" value="1"/>
</dbReference>
<sequence>MKKITFLRNEFIYFFSILNLIPKKQIGKTYLSLNKCSKIYYYNKYIKIECKLNNSIKENININFKYESLSKIIKTIYKKDITFIFIKKKIYFNNENFRLLILTKKIKKKIKIKENKNKTILLKNNDMLKVLKSITFVFKIEQNIFNGIYFNIKKKKIKIISCDNFRFSINEIDFFSKEKIKSKEFYIKETYVKLIKKILIKDKKTYVYIKNKSLIFYINKETKIEIKTYNNNEFDYNSIYKIKSENKLAEIEQSSLLNALKRAKILCKNKNKYVNLIIKKNSVIITSNNLEQEVFIEKIYSYIFYSKKKKICFNIEYLIDFVNIFNNEKIMLFYNKKKNIAIFKISNNINYKYMLMPIEYF</sequence>
<evidence type="ECO:0000256" key="6">
    <source>
        <dbReference type="ARBA" id="ARBA00022695"/>
    </source>
</evidence>
<evidence type="ECO:0000256" key="3">
    <source>
        <dbReference type="ARBA" id="ARBA00021035"/>
    </source>
</evidence>
<evidence type="ECO:0000256" key="10">
    <source>
        <dbReference type="ARBA" id="ARBA00030988"/>
    </source>
</evidence>
<evidence type="ECO:0000256" key="11">
    <source>
        <dbReference type="ARBA" id="ARBA00033276"/>
    </source>
</evidence>
<dbReference type="AlphaFoldDB" id="A0AAX3N9X9"/>
<evidence type="ECO:0000256" key="9">
    <source>
        <dbReference type="ARBA" id="ARBA00023125"/>
    </source>
</evidence>
<evidence type="ECO:0000313" key="13">
    <source>
        <dbReference type="EMBL" id="WDI79319.1"/>
    </source>
</evidence>
<dbReference type="InterPro" id="IPR046938">
    <property type="entry name" value="DNA_clamp_sf"/>
</dbReference>
<keyword evidence="6" id="KW-0548">Nucleotidyltransferase</keyword>
<keyword evidence="7" id="KW-0235">DNA replication</keyword>
<dbReference type="GO" id="GO:0006271">
    <property type="term" value="P:DNA strand elongation involved in DNA replication"/>
    <property type="evidence" value="ECO:0007669"/>
    <property type="project" value="TreeGrafter"/>
</dbReference>
<dbReference type="PANTHER" id="PTHR30478">
    <property type="entry name" value="DNA POLYMERASE III SUBUNIT BETA"/>
    <property type="match status" value="1"/>
</dbReference>
<keyword evidence="4" id="KW-0963">Cytoplasm</keyword>
<keyword evidence="9" id="KW-0238">DNA-binding</keyword>
<gene>
    <name evidence="13" type="ORF">ONB67_00435</name>
</gene>
<keyword evidence="5" id="KW-0808">Transferase</keyword>
<evidence type="ECO:0000256" key="1">
    <source>
        <dbReference type="ARBA" id="ARBA00004496"/>
    </source>
</evidence>
<comment type="similarity">
    <text evidence="2">Belongs to the beta sliding clamp family.</text>
</comment>
<dbReference type="SUPFAM" id="SSF55979">
    <property type="entry name" value="DNA clamp"/>
    <property type="match status" value="1"/>
</dbReference>
<proteinExistence type="inferred from homology"/>
<evidence type="ECO:0000256" key="7">
    <source>
        <dbReference type="ARBA" id="ARBA00022705"/>
    </source>
</evidence>
<evidence type="ECO:0000259" key="12">
    <source>
        <dbReference type="Pfam" id="PF02768"/>
    </source>
</evidence>
<dbReference type="InterPro" id="IPR001001">
    <property type="entry name" value="DNA_polIII_beta"/>
</dbReference>
<dbReference type="Gene3D" id="3.10.150.10">
    <property type="entry name" value="DNA Polymerase III, subunit A, domain 2"/>
    <property type="match status" value="2"/>
</dbReference>
<comment type="subcellular location">
    <subcellularLocation>
        <location evidence="1">Cytoplasm</location>
    </subcellularLocation>
</comment>
<name>A0AAX3N9X9_9PROT</name>
<dbReference type="EMBL" id="CP110500">
    <property type="protein sequence ID" value="WDI79319.1"/>
    <property type="molecule type" value="Genomic_DNA"/>
</dbReference>
<organism evidence="13 14">
    <name type="scientific">Candidatus Vidania fulgoroideorum</name>
    <dbReference type="NCBI Taxonomy" id="881286"/>
    <lineage>
        <taxon>Bacteria</taxon>
        <taxon>Pseudomonadati</taxon>
        <taxon>Pseudomonadota</taxon>
        <taxon>Betaproteobacteria</taxon>
        <taxon>Candidatus Vidania</taxon>
    </lineage>
</organism>
<dbReference type="GO" id="GO:0005737">
    <property type="term" value="C:cytoplasm"/>
    <property type="evidence" value="ECO:0007669"/>
    <property type="project" value="UniProtKB-SubCell"/>
</dbReference>
<dbReference type="PANTHER" id="PTHR30478:SF0">
    <property type="entry name" value="BETA SLIDING CLAMP"/>
    <property type="match status" value="1"/>
</dbReference>
<protein>
    <recommendedName>
        <fullName evidence="3">Beta sliding clamp</fullName>
    </recommendedName>
    <alternativeName>
        <fullName evidence="11">Beta-clamp processivity factor</fullName>
    </alternativeName>
    <alternativeName>
        <fullName evidence="10">DNA polymerase III beta sliding clamp subunit</fullName>
    </alternativeName>
</protein>
<dbReference type="GO" id="GO:0003677">
    <property type="term" value="F:DNA binding"/>
    <property type="evidence" value="ECO:0007669"/>
    <property type="project" value="UniProtKB-KW"/>
</dbReference>
<dbReference type="Proteomes" id="UP001222373">
    <property type="component" value="Chromosome"/>
</dbReference>
<dbReference type="InterPro" id="IPR022635">
    <property type="entry name" value="DNA_polIII_beta_C"/>
</dbReference>
<feature type="domain" description="DNA polymerase III beta sliding clamp C-terminal" evidence="12">
    <location>
        <begin position="245"/>
        <end position="358"/>
    </location>
</feature>
<evidence type="ECO:0000256" key="4">
    <source>
        <dbReference type="ARBA" id="ARBA00022490"/>
    </source>
</evidence>
<evidence type="ECO:0000256" key="5">
    <source>
        <dbReference type="ARBA" id="ARBA00022679"/>
    </source>
</evidence>
<keyword evidence="8" id="KW-0239">DNA-directed DNA polymerase</keyword>
<dbReference type="Pfam" id="PF02768">
    <property type="entry name" value="DNA_pol3_beta_3"/>
    <property type="match status" value="1"/>
</dbReference>